<reference evidence="3" key="1">
    <citation type="journal article" date="2010" name="Nat. Biotechnol.">
        <title>Draft genome sequence of the oilseed species Ricinus communis.</title>
        <authorList>
            <person name="Chan A.P."/>
            <person name="Crabtree J."/>
            <person name="Zhao Q."/>
            <person name="Lorenzi H."/>
            <person name="Orvis J."/>
            <person name="Puiu D."/>
            <person name="Melake-Berhan A."/>
            <person name="Jones K.M."/>
            <person name="Redman J."/>
            <person name="Chen G."/>
            <person name="Cahoon E.B."/>
            <person name="Gedil M."/>
            <person name="Stanke M."/>
            <person name="Haas B.J."/>
            <person name="Wortman J.R."/>
            <person name="Fraser-Liggett C.M."/>
            <person name="Ravel J."/>
            <person name="Rabinowicz P.D."/>
        </authorList>
    </citation>
    <scope>NUCLEOTIDE SEQUENCE [LARGE SCALE GENOMIC DNA]</scope>
    <source>
        <strain evidence="3">cv. Hale</strain>
    </source>
</reference>
<accession>B9RIZ6</accession>
<proteinExistence type="predicted"/>
<dbReference type="Proteomes" id="UP000008311">
    <property type="component" value="Unassembled WGS sequence"/>
</dbReference>
<gene>
    <name evidence="2" type="ORF">RCOM_1752820</name>
</gene>
<evidence type="ECO:0000313" key="3">
    <source>
        <dbReference type="Proteomes" id="UP000008311"/>
    </source>
</evidence>
<name>B9RIZ6_RICCO</name>
<evidence type="ECO:0000313" key="2">
    <source>
        <dbReference type="EMBL" id="EEF48662.1"/>
    </source>
</evidence>
<dbReference type="AlphaFoldDB" id="B9RIZ6"/>
<feature type="compositionally biased region" description="Low complexity" evidence="1">
    <location>
        <begin position="37"/>
        <end position="50"/>
    </location>
</feature>
<sequence>MKKIRLVDIRARQYILEEPTDDTLTTANQGGSHHKASSSLSSAPSVEATL</sequence>
<keyword evidence="3" id="KW-1185">Reference proteome</keyword>
<protein>
    <submittedName>
        <fullName evidence="2">Uncharacterized protein</fullName>
    </submittedName>
</protein>
<feature type="compositionally biased region" description="Polar residues" evidence="1">
    <location>
        <begin position="22"/>
        <end position="31"/>
    </location>
</feature>
<dbReference type="InParanoid" id="B9RIZ6"/>
<organism evidence="2 3">
    <name type="scientific">Ricinus communis</name>
    <name type="common">Castor bean</name>
    <dbReference type="NCBI Taxonomy" id="3988"/>
    <lineage>
        <taxon>Eukaryota</taxon>
        <taxon>Viridiplantae</taxon>
        <taxon>Streptophyta</taxon>
        <taxon>Embryophyta</taxon>
        <taxon>Tracheophyta</taxon>
        <taxon>Spermatophyta</taxon>
        <taxon>Magnoliopsida</taxon>
        <taxon>eudicotyledons</taxon>
        <taxon>Gunneridae</taxon>
        <taxon>Pentapetalae</taxon>
        <taxon>rosids</taxon>
        <taxon>fabids</taxon>
        <taxon>Malpighiales</taxon>
        <taxon>Euphorbiaceae</taxon>
        <taxon>Acalyphoideae</taxon>
        <taxon>Acalypheae</taxon>
        <taxon>Ricinus</taxon>
    </lineage>
</organism>
<evidence type="ECO:0000256" key="1">
    <source>
        <dbReference type="SAM" id="MobiDB-lite"/>
    </source>
</evidence>
<feature type="region of interest" description="Disordered" evidence="1">
    <location>
        <begin position="20"/>
        <end position="50"/>
    </location>
</feature>
<dbReference type="EMBL" id="EQ973782">
    <property type="protein sequence ID" value="EEF48662.1"/>
    <property type="molecule type" value="Genomic_DNA"/>
</dbReference>